<dbReference type="AlphaFoldDB" id="A0A8H5FXG5"/>
<evidence type="ECO:0000313" key="2">
    <source>
        <dbReference type="Proteomes" id="UP000559027"/>
    </source>
</evidence>
<comment type="caution">
    <text evidence="1">The sequence shown here is derived from an EMBL/GenBank/DDBJ whole genome shotgun (WGS) entry which is preliminary data.</text>
</comment>
<protein>
    <submittedName>
        <fullName evidence="1">Uncharacterized protein</fullName>
    </submittedName>
</protein>
<keyword evidence="2" id="KW-1185">Reference proteome</keyword>
<evidence type="ECO:0000313" key="1">
    <source>
        <dbReference type="EMBL" id="KAF5353350.1"/>
    </source>
</evidence>
<proteinExistence type="predicted"/>
<accession>A0A8H5FXG5</accession>
<gene>
    <name evidence="1" type="ORF">D9756_007804</name>
</gene>
<dbReference type="OrthoDB" id="3258141at2759"/>
<dbReference type="EMBL" id="JAACJO010000010">
    <property type="protein sequence ID" value="KAF5353350.1"/>
    <property type="molecule type" value="Genomic_DNA"/>
</dbReference>
<reference evidence="1 2" key="1">
    <citation type="journal article" date="2020" name="ISME J.">
        <title>Uncovering the hidden diversity of litter-decomposition mechanisms in mushroom-forming fungi.</title>
        <authorList>
            <person name="Floudas D."/>
            <person name="Bentzer J."/>
            <person name="Ahren D."/>
            <person name="Johansson T."/>
            <person name="Persson P."/>
            <person name="Tunlid A."/>
        </authorList>
    </citation>
    <scope>NUCLEOTIDE SEQUENCE [LARGE SCALE GENOMIC DNA]</scope>
    <source>
        <strain evidence="1 2">CBS 146.42</strain>
    </source>
</reference>
<sequence length="261" mass="29108">MNLIRSAKSGNDWTRNELAAYRIEIHREDPLIFFGVQALPQPQVDPELLTSLDATQAASDSNAELLHLLDMAMTPRSGDSAVNDFVAGLFRALGYAKRNRVARTQRALSLFIYGEFGQAQTDVCIIDRDRNDILLLVQEDKRFKEGEGVDPEAQLIAQAVAAFAFNNEQRAKADMEPLDGKIMPGITMVGTTPTFYKIPVTRALLQHVAQGTYPPEPATRVTYCQPPVPRPARRYSEGMKPLDNRRQILSCYEAFKVIVGI</sequence>
<name>A0A8H5FXG5_9AGAR</name>
<organism evidence="1 2">
    <name type="scientific">Leucocoprinus leucothites</name>
    <dbReference type="NCBI Taxonomy" id="201217"/>
    <lineage>
        <taxon>Eukaryota</taxon>
        <taxon>Fungi</taxon>
        <taxon>Dikarya</taxon>
        <taxon>Basidiomycota</taxon>
        <taxon>Agaricomycotina</taxon>
        <taxon>Agaricomycetes</taxon>
        <taxon>Agaricomycetidae</taxon>
        <taxon>Agaricales</taxon>
        <taxon>Agaricineae</taxon>
        <taxon>Agaricaceae</taxon>
        <taxon>Leucocoprinus</taxon>
    </lineage>
</organism>
<dbReference type="Proteomes" id="UP000559027">
    <property type="component" value="Unassembled WGS sequence"/>
</dbReference>